<dbReference type="Pfam" id="PF11137">
    <property type="entry name" value="DUF2909"/>
    <property type="match status" value="1"/>
</dbReference>
<dbReference type="EMBL" id="JBHUMV010000004">
    <property type="protein sequence ID" value="MFD2754472.1"/>
    <property type="molecule type" value="Genomic_DNA"/>
</dbReference>
<gene>
    <name evidence="2" type="ORF">ACFSW6_10265</name>
</gene>
<keyword evidence="1 2" id="KW-0812">Transmembrane</keyword>
<feature type="transmembrane region" description="Helical" evidence="1">
    <location>
        <begin position="44"/>
        <end position="66"/>
    </location>
</feature>
<evidence type="ECO:0000256" key="1">
    <source>
        <dbReference type="SAM" id="Phobius"/>
    </source>
</evidence>
<accession>A0ABW5ULL7</accession>
<name>A0ABW5ULL7_9BURK</name>
<reference evidence="3" key="1">
    <citation type="journal article" date="2019" name="Int. J. Syst. Evol. Microbiol.">
        <title>The Global Catalogue of Microorganisms (GCM) 10K type strain sequencing project: providing services to taxonomists for standard genome sequencing and annotation.</title>
        <authorList>
            <consortium name="The Broad Institute Genomics Platform"/>
            <consortium name="The Broad Institute Genome Sequencing Center for Infectious Disease"/>
            <person name="Wu L."/>
            <person name="Ma J."/>
        </authorList>
    </citation>
    <scope>NUCLEOTIDE SEQUENCE [LARGE SCALE GENOMIC DNA]</scope>
    <source>
        <strain evidence="3">TISTR 1906</strain>
    </source>
</reference>
<evidence type="ECO:0000313" key="2">
    <source>
        <dbReference type="EMBL" id="MFD2754472.1"/>
    </source>
</evidence>
<feature type="transmembrane region" description="Helical" evidence="1">
    <location>
        <begin position="6"/>
        <end position="23"/>
    </location>
</feature>
<dbReference type="RefSeq" id="WP_066477700.1">
    <property type="nucleotide sequence ID" value="NZ_BCNT01000007.1"/>
</dbReference>
<dbReference type="NCBIfam" id="NF033233">
    <property type="entry name" value="twin_helix"/>
    <property type="match status" value="1"/>
</dbReference>
<sequence length="76" mass="8459">MKFLIILALLAILASLGSALFFMMRRGGDQRDDQQRSRAMLRSLALRVGISIVLFLCILVAAKLGYLHPTGWSPQQ</sequence>
<keyword evidence="1" id="KW-0472">Membrane</keyword>
<proteinExistence type="predicted"/>
<dbReference type="Proteomes" id="UP001597463">
    <property type="component" value="Unassembled WGS sequence"/>
</dbReference>
<keyword evidence="1" id="KW-1133">Transmembrane helix</keyword>
<comment type="caution">
    <text evidence="2">The sequence shown here is derived from an EMBL/GenBank/DDBJ whole genome shotgun (WGS) entry which is preliminary data.</text>
</comment>
<evidence type="ECO:0000313" key="3">
    <source>
        <dbReference type="Proteomes" id="UP001597463"/>
    </source>
</evidence>
<dbReference type="InterPro" id="IPR021313">
    <property type="entry name" value="DUF2909"/>
</dbReference>
<organism evidence="2 3">
    <name type="scientific">Comamonas terrae</name>
    <dbReference type="NCBI Taxonomy" id="673548"/>
    <lineage>
        <taxon>Bacteria</taxon>
        <taxon>Pseudomonadati</taxon>
        <taxon>Pseudomonadota</taxon>
        <taxon>Betaproteobacteria</taxon>
        <taxon>Burkholderiales</taxon>
        <taxon>Comamonadaceae</taxon>
        <taxon>Comamonas</taxon>
    </lineage>
</organism>
<protein>
    <submittedName>
        <fullName evidence="2">Twin transmembrane helix small protein</fullName>
    </submittedName>
</protein>
<keyword evidence="3" id="KW-1185">Reference proteome</keyword>